<sequence length="363" mass="39886">MAIPEVAVGGVVANVILVVLATIIVSLRFYARKRSKLALKADDWLILFCLICSIALCVECIYAAASGLRGVHLSTLSFPDIERFFEVQFADTLICHFVYGLIKISVVVFYKRIFTSRSFIICANTVLGMISLYMILSFFLFLFSAHPVAAYWNTTPELIGTQFILDVPNLVIACAAVDIFLDIAVLSLPFPVIKGLHMPTEKKVYVSGVFLLGAFCLISSCIRLYYSQKLFGTSTPDLKLDEEVYLWAHIEAYASTITACLPCLAPLLRGGRSLGSMIGSVRSKLSIRSKNSSLFRKHSSDSTSNNLPSPLSEKSPWNDDGSGPTSIVTGGARDLESQRYRKYPEERILVEKSFVSAAGSAVN</sequence>
<comment type="subcellular location">
    <subcellularLocation>
        <location evidence="1">Membrane</location>
        <topology evidence="1">Multi-pass membrane protein</topology>
    </subcellularLocation>
</comment>
<feature type="domain" description="Rhodopsin" evidence="8">
    <location>
        <begin position="27"/>
        <end position="269"/>
    </location>
</feature>
<gene>
    <name evidence="9" type="ORF">BGAL_0045g00200</name>
</gene>
<dbReference type="InterPro" id="IPR052337">
    <property type="entry name" value="SAT4-like"/>
</dbReference>
<proteinExistence type="inferred from homology"/>
<evidence type="ECO:0000259" key="8">
    <source>
        <dbReference type="Pfam" id="PF20684"/>
    </source>
</evidence>
<dbReference type="OrthoDB" id="5398388at2759"/>
<feature type="transmembrane region" description="Helical" evidence="7">
    <location>
        <begin position="85"/>
        <end position="109"/>
    </location>
</feature>
<feature type="transmembrane region" description="Helical" evidence="7">
    <location>
        <begin position="204"/>
        <end position="226"/>
    </location>
</feature>
<dbReference type="GO" id="GO:0016020">
    <property type="term" value="C:membrane"/>
    <property type="evidence" value="ECO:0007669"/>
    <property type="project" value="UniProtKB-SubCell"/>
</dbReference>
<reference evidence="9 10" key="1">
    <citation type="submission" date="2017-12" db="EMBL/GenBank/DDBJ databases">
        <title>Comparative genomics of Botrytis spp.</title>
        <authorList>
            <person name="Valero-Jimenez C.A."/>
            <person name="Tapia P."/>
            <person name="Veloso J."/>
            <person name="Silva-Moreno E."/>
            <person name="Staats M."/>
            <person name="Valdes J.H."/>
            <person name="Van Kan J.A.L."/>
        </authorList>
    </citation>
    <scope>NUCLEOTIDE SEQUENCE [LARGE SCALE GENOMIC DNA]</scope>
    <source>
        <strain evidence="9 10">MUCL435</strain>
    </source>
</reference>
<comment type="caution">
    <text evidence="9">The sequence shown here is derived from an EMBL/GenBank/DDBJ whole genome shotgun (WGS) entry which is preliminary data.</text>
</comment>
<dbReference type="InterPro" id="IPR049326">
    <property type="entry name" value="Rhodopsin_dom_fungi"/>
</dbReference>
<evidence type="ECO:0000256" key="7">
    <source>
        <dbReference type="SAM" id="Phobius"/>
    </source>
</evidence>
<feature type="transmembrane region" description="Helical" evidence="7">
    <location>
        <begin position="170"/>
        <end position="192"/>
    </location>
</feature>
<dbReference type="PANTHER" id="PTHR33048:SF158">
    <property type="entry name" value="MEMBRANE PROTEIN PTH11-LIKE, PUTATIVE-RELATED"/>
    <property type="match status" value="1"/>
</dbReference>
<evidence type="ECO:0000256" key="5">
    <source>
        <dbReference type="ARBA" id="ARBA00038359"/>
    </source>
</evidence>
<dbReference type="EMBL" id="PQXL01000045">
    <property type="protein sequence ID" value="THV53661.1"/>
    <property type="molecule type" value="Genomic_DNA"/>
</dbReference>
<keyword evidence="10" id="KW-1185">Reference proteome</keyword>
<feature type="region of interest" description="Disordered" evidence="6">
    <location>
        <begin position="295"/>
        <end position="334"/>
    </location>
</feature>
<organism evidence="9 10">
    <name type="scientific">Botrytis galanthina</name>
    <dbReference type="NCBI Taxonomy" id="278940"/>
    <lineage>
        <taxon>Eukaryota</taxon>
        <taxon>Fungi</taxon>
        <taxon>Dikarya</taxon>
        <taxon>Ascomycota</taxon>
        <taxon>Pezizomycotina</taxon>
        <taxon>Leotiomycetes</taxon>
        <taxon>Helotiales</taxon>
        <taxon>Sclerotiniaceae</taxon>
        <taxon>Botrytis</taxon>
    </lineage>
</organism>
<evidence type="ECO:0000313" key="10">
    <source>
        <dbReference type="Proteomes" id="UP000308671"/>
    </source>
</evidence>
<dbReference type="Pfam" id="PF20684">
    <property type="entry name" value="Fung_rhodopsin"/>
    <property type="match status" value="1"/>
</dbReference>
<dbReference type="PANTHER" id="PTHR33048">
    <property type="entry name" value="PTH11-LIKE INTEGRAL MEMBRANE PROTEIN (AFU_ORTHOLOGUE AFUA_5G11245)"/>
    <property type="match status" value="1"/>
</dbReference>
<accession>A0A4S8R8T4</accession>
<keyword evidence="2 7" id="KW-0812">Transmembrane</keyword>
<dbReference type="Proteomes" id="UP000308671">
    <property type="component" value="Unassembled WGS sequence"/>
</dbReference>
<evidence type="ECO:0000256" key="6">
    <source>
        <dbReference type="SAM" id="MobiDB-lite"/>
    </source>
</evidence>
<feature type="transmembrane region" description="Helical" evidence="7">
    <location>
        <begin position="43"/>
        <end position="65"/>
    </location>
</feature>
<protein>
    <recommendedName>
        <fullName evidence="8">Rhodopsin domain-containing protein</fullName>
    </recommendedName>
</protein>
<keyword evidence="4 7" id="KW-0472">Membrane</keyword>
<dbReference type="AlphaFoldDB" id="A0A4S8R8T4"/>
<evidence type="ECO:0000313" key="9">
    <source>
        <dbReference type="EMBL" id="THV53661.1"/>
    </source>
</evidence>
<evidence type="ECO:0000256" key="2">
    <source>
        <dbReference type="ARBA" id="ARBA00022692"/>
    </source>
</evidence>
<evidence type="ECO:0000256" key="1">
    <source>
        <dbReference type="ARBA" id="ARBA00004141"/>
    </source>
</evidence>
<evidence type="ECO:0000256" key="4">
    <source>
        <dbReference type="ARBA" id="ARBA00023136"/>
    </source>
</evidence>
<feature type="transmembrane region" description="Helical" evidence="7">
    <location>
        <begin position="246"/>
        <end position="268"/>
    </location>
</feature>
<feature type="transmembrane region" description="Helical" evidence="7">
    <location>
        <begin position="6"/>
        <end position="31"/>
    </location>
</feature>
<evidence type="ECO:0000256" key="3">
    <source>
        <dbReference type="ARBA" id="ARBA00022989"/>
    </source>
</evidence>
<keyword evidence="3 7" id="KW-1133">Transmembrane helix</keyword>
<name>A0A4S8R8T4_9HELO</name>
<feature type="transmembrane region" description="Helical" evidence="7">
    <location>
        <begin position="121"/>
        <end position="143"/>
    </location>
</feature>
<comment type="similarity">
    <text evidence="5">Belongs to the SAT4 family.</text>
</comment>